<comment type="caution">
    <text evidence="1">The sequence shown here is derived from an EMBL/GenBank/DDBJ whole genome shotgun (WGS) entry which is preliminary data.</text>
</comment>
<evidence type="ECO:0000313" key="1">
    <source>
        <dbReference type="EMBL" id="KAI3696213.1"/>
    </source>
</evidence>
<gene>
    <name evidence="1" type="ORF">L1987_79223</name>
</gene>
<reference evidence="1 2" key="2">
    <citation type="journal article" date="2022" name="Mol. Ecol. Resour.">
        <title>The genomes of chicory, endive, great burdock and yacon provide insights into Asteraceae paleo-polyploidization history and plant inulin production.</title>
        <authorList>
            <person name="Fan W."/>
            <person name="Wang S."/>
            <person name="Wang H."/>
            <person name="Wang A."/>
            <person name="Jiang F."/>
            <person name="Liu H."/>
            <person name="Zhao H."/>
            <person name="Xu D."/>
            <person name="Zhang Y."/>
        </authorList>
    </citation>
    <scope>NUCLEOTIDE SEQUENCE [LARGE SCALE GENOMIC DNA]</scope>
    <source>
        <strain evidence="2">cv. Yunnan</strain>
        <tissue evidence="1">Leaves</tissue>
    </source>
</reference>
<protein>
    <submittedName>
        <fullName evidence="1">Uncharacterized protein</fullName>
    </submittedName>
</protein>
<keyword evidence="2" id="KW-1185">Reference proteome</keyword>
<accession>A0ACB8ZFW6</accession>
<dbReference type="EMBL" id="CM042043">
    <property type="protein sequence ID" value="KAI3696213.1"/>
    <property type="molecule type" value="Genomic_DNA"/>
</dbReference>
<evidence type="ECO:0000313" key="2">
    <source>
        <dbReference type="Proteomes" id="UP001056120"/>
    </source>
</evidence>
<proteinExistence type="predicted"/>
<name>A0ACB8ZFW6_9ASTR</name>
<sequence length="75" mass="8724">MRPVTEVDVGFDLISDPWSKLCVDQGLEPVCEGKVFKSRELDDDDMAGKWWEWNREGCKLQVAKVCILIFRIQHN</sequence>
<reference evidence="2" key="1">
    <citation type="journal article" date="2022" name="Mol. Ecol. Resour.">
        <title>The genomes of chicory, endive, great burdock and yacon provide insights into Asteraceae palaeo-polyploidization history and plant inulin production.</title>
        <authorList>
            <person name="Fan W."/>
            <person name="Wang S."/>
            <person name="Wang H."/>
            <person name="Wang A."/>
            <person name="Jiang F."/>
            <person name="Liu H."/>
            <person name="Zhao H."/>
            <person name="Xu D."/>
            <person name="Zhang Y."/>
        </authorList>
    </citation>
    <scope>NUCLEOTIDE SEQUENCE [LARGE SCALE GENOMIC DNA]</scope>
    <source>
        <strain evidence="2">cv. Yunnan</strain>
    </source>
</reference>
<dbReference type="Proteomes" id="UP001056120">
    <property type="component" value="Linkage Group LG26"/>
</dbReference>
<organism evidence="1 2">
    <name type="scientific">Smallanthus sonchifolius</name>
    <dbReference type="NCBI Taxonomy" id="185202"/>
    <lineage>
        <taxon>Eukaryota</taxon>
        <taxon>Viridiplantae</taxon>
        <taxon>Streptophyta</taxon>
        <taxon>Embryophyta</taxon>
        <taxon>Tracheophyta</taxon>
        <taxon>Spermatophyta</taxon>
        <taxon>Magnoliopsida</taxon>
        <taxon>eudicotyledons</taxon>
        <taxon>Gunneridae</taxon>
        <taxon>Pentapetalae</taxon>
        <taxon>asterids</taxon>
        <taxon>campanulids</taxon>
        <taxon>Asterales</taxon>
        <taxon>Asteraceae</taxon>
        <taxon>Asteroideae</taxon>
        <taxon>Heliantheae alliance</taxon>
        <taxon>Millerieae</taxon>
        <taxon>Smallanthus</taxon>
    </lineage>
</organism>